<keyword evidence="3" id="KW-1185">Reference proteome</keyword>
<dbReference type="RefSeq" id="WP_194109901.1">
    <property type="nucleotide sequence ID" value="NZ_JADFFL010000001.1"/>
</dbReference>
<feature type="signal peptide" evidence="1">
    <location>
        <begin position="1"/>
        <end position="25"/>
    </location>
</feature>
<dbReference type="AlphaFoldDB" id="A0A929KTW6"/>
<accession>A0A929KTW6</accession>
<gene>
    <name evidence="2" type="ORF">IRJ16_02325</name>
</gene>
<feature type="chain" id="PRO_5036726515" evidence="1">
    <location>
        <begin position="26"/>
        <end position="276"/>
    </location>
</feature>
<organism evidence="2 3">
    <name type="scientific">Mucilaginibacter myungsuensis</name>
    <dbReference type="NCBI Taxonomy" id="649104"/>
    <lineage>
        <taxon>Bacteria</taxon>
        <taxon>Pseudomonadati</taxon>
        <taxon>Bacteroidota</taxon>
        <taxon>Sphingobacteriia</taxon>
        <taxon>Sphingobacteriales</taxon>
        <taxon>Sphingobacteriaceae</taxon>
        <taxon>Mucilaginibacter</taxon>
    </lineage>
</organism>
<evidence type="ECO:0000256" key="1">
    <source>
        <dbReference type="SAM" id="SignalP"/>
    </source>
</evidence>
<keyword evidence="1" id="KW-0732">Signal</keyword>
<dbReference type="Proteomes" id="UP000622475">
    <property type="component" value="Unassembled WGS sequence"/>
</dbReference>
<protein>
    <submittedName>
        <fullName evidence="2">Uncharacterized protein</fullName>
    </submittedName>
</protein>
<reference evidence="2" key="1">
    <citation type="submission" date="2020-10" db="EMBL/GenBank/DDBJ databases">
        <title>Mucilaginibacter mali sp. nov., isolated from rhizosphere soil of apple orchard.</title>
        <authorList>
            <person name="Lee J.-S."/>
            <person name="Kim H.S."/>
            <person name="Kim J.-S."/>
        </authorList>
    </citation>
    <scope>NUCLEOTIDE SEQUENCE</scope>
    <source>
        <strain evidence="2">KCTC 22746</strain>
    </source>
</reference>
<comment type="caution">
    <text evidence="2">The sequence shown here is derived from an EMBL/GenBank/DDBJ whole genome shotgun (WGS) entry which is preliminary data.</text>
</comment>
<name>A0A929KTW6_9SPHI</name>
<proteinExistence type="predicted"/>
<dbReference type="EMBL" id="JADFFL010000001">
    <property type="protein sequence ID" value="MBE9660707.1"/>
    <property type="molecule type" value="Genomic_DNA"/>
</dbReference>
<evidence type="ECO:0000313" key="2">
    <source>
        <dbReference type="EMBL" id="MBE9660707.1"/>
    </source>
</evidence>
<sequence length="276" mass="30495">MKHLLTTTAALSIALIMGMIKTTSAQKLPNVQQKPLRAPANLKIDGKPNEWEGRLRSRDTSANFVYTISNDNDNLYLVLQTVDLTTVNKIMGGGISFTIQKSGAKVSNGAMVINYPVYKEHHPMLQSSKKARPKPMLSATQADSAMQQNNIEINAQANSIRLVGLKNMADEVPLDNELGVKAAQLFNTKGVYTCEIAVPLKALEMTTADAKKFSYQIALNVGPNRYEGYYFKFDAPASNATIADLNRYKLMQEAYDKANAVMYAATDLWGEYTLEK</sequence>
<evidence type="ECO:0000313" key="3">
    <source>
        <dbReference type="Proteomes" id="UP000622475"/>
    </source>
</evidence>